<dbReference type="PANTHER" id="PTHR21248">
    <property type="entry name" value="CARDIOLIPIN SYNTHASE"/>
    <property type="match status" value="1"/>
</dbReference>
<proteinExistence type="predicted"/>
<dbReference type="CDD" id="cd09159">
    <property type="entry name" value="PLDc_ybhO_like_2"/>
    <property type="match status" value="1"/>
</dbReference>
<gene>
    <name evidence="2" type="ORF">MNBD_GAMMA17-395</name>
</gene>
<dbReference type="EMBL" id="UOFQ01000143">
    <property type="protein sequence ID" value="VAW89597.1"/>
    <property type="molecule type" value="Genomic_DNA"/>
</dbReference>
<dbReference type="Pfam" id="PF13091">
    <property type="entry name" value="PLDc_2"/>
    <property type="match status" value="2"/>
</dbReference>
<dbReference type="GO" id="GO:0016020">
    <property type="term" value="C:membrane"/>
    <property type="evidence" value="ECO:0007669"/>
    <property type="project" value="TreeGrafter"/>
</dbReference>
<evidence type="ECO:0000313" key="2">
    <source>
        <dbReference type="EMBL" id="VAW89597.1"/>
    </source>
</evidence>
<dbReference type="CDD" id="cd09110">
    <property type="entry name" value="PLDc_CLS_1"/>
    <property type="match status" value="1"/>
</dbReference>
<evidence type="ECO:0000259" key="1">
    <source>
        <dbReference type="PROSITE" id="PS50035"/>
    </source>
</evidence>
<sequence length="406" mass="47870">MAYLNHSDFRFPWRDGNEFCLLLDGDQFFPVMLNAINGADRYVALNMYLMSSGSVADRFIEALLQAAQRGISVYIILDGFGASSLIKQDRERLNHDNIHLAFYNPIRYGRWFNNLFRDHRKLLLIDGKRAYVGGVGITDDFDPDDNQALRWRETVIEIKGPCVDDWRSLFVESWPIEGMTPTLPSNPALYPGYEPDNDLSTAQIGRVARSQATSCHEIRRSVNRHLHGAEHRIWIATAYFVPSWRMQRALRKAAQRGVDVRLMLPGEHTDHPAIRHAGRRFYFKLLLSGVRIFEYQPRFSHSKIMLCDQWSTIGSSNFDRWNLVWNLEANQEIDDPDFSRSVKKLFNDDFKQCAEIELKAWCERPWHRRCLEWYWGWIDALLYRFSMHWRRRNRARLQAEQRNKRP</sequence>
<dbReference type="Gene3D" id="3.30.870.10">
    <property type="entry name" value="Endonuclease Chain A"/>
    <property type="match status" value="2"/>
</dbReference>
<dbReference type="PROSITE" id="PS50035">
    <property type="entry name" value="PLD"/>
    <property type="match status" value="1"/>
</dbReference>
<dbReference type="SMART" id="SM00155">
    <property type="entry name" value="PLDc"/>
    <property type="match status" value="2"/>
</dbReference>
<keyword evidence="2" id="KW-0808">Transferase</keyword>
<dbReference type="InterPro" id="IPR001736">
    <property type="entry name" value="PLipase_D/transphosphatidylase"/>
</dbReference>
<reference evidence="2" key="1">
    <citation type="submission" date="2018-06" db="EMBL/GenBank/DDBJ databases">
        <authorList>
            <person name="Zhirakovskaya E."/>
        </authorList>
    </citation>
    <scope>NUCLEOTIDE SEQUENCE</scope>
</reference>
<dbReference type="AlphaFoldDB" id="A0A3B0ZQH3"/>
<protein>
    <submittedName>
        <fullName evidence="2">Cardiolipin synthetase</fullName>
        <ecNumber evidence="2">2.7.8.-</ecNumber>
    </submittedName>
</protein>
<dbReference type="InterPro" id="IPR025202">
    <property type="entry name" value="PLD-like_dom"/>
</dbReference>
<accession>A0A3B0ZQH3</accession>
<name>A0A3B0ZQH3_9ZZZZ</name>
<dbReference type="GO" id="GO:0032049">
    <property type="term" value="P:cardiolipin biosynthetic process"/>
    <property type="evidence" value="ECO:0007669"/>
    <property type="project" value="UniProtKB-ARBA"/>
</dbReference>
<organism evidence="2">
    <name type="scientific">hydrothermal vent metagenome</name>
    <dbReference type="NCBI Taxonomy" id="652676"/>
    <lineage>
        <taxon>unclassified sequences</taxon>
        <taxon>metagenomes</taxon>
        <taxon>ecological metagenomes</taxon>
    </lineage>
</organism>
<dbReference type="SUPFAM" id="SSF56024">
    <property type="entry name" value="Phospholipase D/nuclease"/>
    <property type="match status" value="2"/>
</dbReference>
<dbReference type="PANTHER" id="PTHR21248:SF23">
    <property type="entry name" value="CARDIOLIPIN SYNTHASE B"/>
    <property type="match status" value="1"/>
</dbReference>
<dbReference type="EC" id="2.7.8.-" evidence="2"/>
<dbReference type="GO" id="GO:0008808">
    <property type="term" value="F:cardiolipin synthase activity"/>
    <property type="evidence" value="ECO:0007669"/>
    <property type="project" value="TreeGrafter"/>
</dbReference>
<feature type="domain" description="PLD phosphodiesterase" evidence="1">
    <location>
        <begin position="114"/>
        <end position="141"/>
    </location>
</feature>